<dbReference type="Proteomes" id="UP001058974">
    <property type="component" value="Chromosome 1"/>
</dbReference>
<protein>
    <submittedName>
        <fullName evidence="1">Uncharacterized protein</fullName>
    </submittedName>
</protein>
<accession>A0A9D5BI52</accession>
<comment type="caution">
    <text evidence="1">The sequence shown here is derived from an EMBL/GenBank/DDBJ whole genome shotgun (WGS) entry which is preliminary data.</text>
</comment>
<dbReference type="EMBL" id="JAMSHJ010000001">
    <property type="protein sequence ID" value="KAI5444039.1"/>
    <property type="molecule type" value="Genomic_DNA"/>
</dbReference>
<organism evidence="1 2">
    <name type="scientific">Pisum sativum</name>
    <name type="common">Garden pea</name>
    <name type="synonym">Lathyrus oleraceus</name>
    <dbReference type="NCBI Taxonomy" id="3888"/>
    <lineage>
        <taxon>Eukaryota</taxon>
        <taxon>Viridiplantae</taxon>
        <taxon>Streptophyta</taxon>
        <taxon>Embryophyta</taxon>
        <taxon>Tracheophyta</taxon>
        <taxon>Spermatophyta</taxon>
        <taxon>Magnoliopsida</taxon>
        <taxon>eudicotyledons</taxon>
        <taxon>Gunneridae</taxon>
        <taxon>Pentapetalae</taxon>
        <taxon>rosids</taxon>
        <taxon>fabids</taxon>
        <taxon>Fabales</taxon>
        <taxon>Fabaceae</taxon>
        <taxon>Papilionoideae</taxon>
        <taxon>50 kb inversion clade</taxon>
        <taxon>NPAAA clade</taxon>
        <taxon>Hologalegina</taxon>
        <taxon>IRL clade</taxon>
        <taxon>Fabeae</taxon>
        <taxon>Lathyrus</taxon>
    </lineage>
</organism>
<keyword evidence="2" id="KW-1185">Reference proteome</keyword>
<sequence>MPAPFPYKYDKAVPWGYEPTTIVNGVEKSLVNNIAVTNIAEASGLIRSGRVFTPVNLRGGKPVVKNPDNVRIEDLDEEKVGTSMASLKDAQQVVVSGQTLGWGKIVQLNDNNDRSGLGFNLYEQSAKAPRTIQEVKLISETFRSDGFMDRSCAILQDDADEGPGFVTRGGSSQRTPNWTSVDIPKSMHVFE</sequence>
<dbReference type="Gramene" id="Psat01G0259700-T1">
    <property type="protein sequence ID" value="KAI5444039.1"/>
    <property type="gene ID" value="KIW84_012597"/>
</dbReference>
<dbReference type="AlphaFoldDB" id="A0A9D5BI52"/>
<evidence type="ECO:0000313" key="1">
    <source>
        <dbReference type="EMBL" id="KAI5444039.1"/>
    </source>
</evidence>
<evidence type="ECO:0000313" key="2">
    <source>
        <dbReference type="Proteomes" id="UP001058974"/>
    </source>
</evidence>
<name>A0A9D5BI52_PEA</name>
<reference evidence="1 2" key="1">
    <citation type="journal article" date="2022" name="Nat. Genet.">
        <title>Improved pea reference genome and pan-genome highlight genomic features and evolutionary characteristics.</title>
        <authorList>
            <person name="Yang T."/>
            <person name="Liu R."/>
            <person name="Luo Y."/>
            <person name="Hu S."/>
            <person name="Wang D."/>
            <person name="Wang C."/>
            <person name="Pandey M.K."/>
            <person name="Ge S."/>
            <person name="Xu Q."/>
            <person name="Li N."/>
            <person name="Li G."/>
            <person name="Huang Y."/>
            <person name="Saxena R.K."/>
            <person name="Ji Y."/>
            <person name="Li M."/>
            <person name="Yan X."/>
            <person name="He Y."/>
            <person name="Liu Y."/>
            <person name="Wang X."/>
            <person name="Xiang C."/>
            <person name="Varshney R.K."/>
            <person name="Ding H."/>
            <person name="Gao S."/>
            <person name="Zong X."/>
        </authorList>
    </citation>
    <scope>NUCLEOTIDE SEQUENCE [LARGE SCALE GENOMIC DNA]</scope>
    <source>
        <strain evidence="1 2">cv. Zhongwan 6</strain>
    </source>
</reference>
<gene>
    <name evidence="1" type="ORF">KIW84_012597</name>
</gene>
<proteinExistence type="predicted"/>